<dbReference type="EMBL" id="QGUI01000486">
    <property type="protein sequence ID" value="PZM95334.1"/>
    <property type="molecule type" value="Genomic_DNA"/>
</dbReference>
<gene>
    <name evidence="3" type="ORF">DIU77_007655</name>
    <name evidence="4" type="ORF">DIU77_12575</name>
</gene>
<comment type="caution">
    <text evidence="4">The sequence shown here is derived from an EMBL/GenBank/DDBJ whole genome shotgun (WGS) entry which is preliminary data.</text>
</comment>
<name>A0A2W4J8Q6_9PSEU</name>
<reference evidence="4" key="1">
    <citation type="submission" date="2018-05" db="EMBL/GenBank/DDBJ databases">
        <authorList>
            <person name="Lanie J.A."/>
            <person name="Ng W.-L."/>
            <person name="Kazmierczak K.M."/>
            <person name="Andrzejewski T.M."/>
            <person name="Davidsen T.M."/>
            <person name="Wayne K.J."/>
            <person name="Tettelin H."/>
            <person name="Glass J.I."/>
            <person name="Rusch D."/>
            <person name="Podicherti R."/>
            <person name="Tsui H.-C.T."/>
            <person name="Winkler M.E."/>
        </authorList>
    </citation>
    <scope>NUCLEOTIDE SEQUENCE</scope>
    <source>
        <strain evidence="4">ZC4RG45</strain>
    </source>
</reference>
<reference evidence="3" key="2">
    <citation type="submission" date="2018-05" db="EMBL/GenBank/DDBJ databases">
        <authorList>
            <person name="Moura L."/>
            <person name="Setubal J.C."/>
        </authorList>
    </citation>
    <scope>NUCLEOTIDE SEQUENCE</scope>
    <source>
        <strain evidence="3">ZC4RG45</strain>
    </source>
</reference>
<dbReference type="Proteomes" id="UP000249324">
    <property type="component" value="Unassembled WGS sequence"/>
</dbReference>
<sequence length="120" mass="13166">MAGGFSIDLSEVRHLAHTLEHAEERMTRATDRLRDASCSDLGHPRLDRAAEAFQDDWEDGIDEIGDLTGDIVEGLRKAIRVYRELDESIRDTFGGGQQGYVAGAGPDPGDSIIARRLEGE</sequence>
<feature type="coiled-coil region" evidence="1">
    <location>
        <begin position="12"/>
        <end position="39"/>
    </location>
</feature>
<dbReference type="STRING" id="1111738.GCA_000427905_03638"/>
<evidence type="ECO:0000256" key="1">
    <source>
        <dbReference type="SAM" id="Coils"/>
    </source>
</evidence>
<evidence type="ECO:0000313" key="4">
    <source>
        <dbReference type="EMBL" id="PZM95334.1"/>
    </source>
</evidence>
<evidence type="ECO:0000256" key="2">
    <source>
        <dbReference type="SAM" id="MobiDB-lite"/>
    </source>
</evidence>
<organism evidence="4">
    <name type="scientific">Thermocrispum agreste</name>
    <dbReference type="NCBI Taxonomy" id="37925"/>
    <lineage>
        <taxon>Bacteria</taxon>
        <taxon>Bacillati</taxon>
        <taxon>Actinomycetota</taxon>
        <taxon>Actinomycetes</taxon>
        <taxon>Pseudonocardiales</taxon>
        <taxon>Pseudonocardiaceae</taxon>
        <taxon>Thermocrispum</taxon>
    </lineage>
</organism>
<evidence type="ECO:0000313" key="5">
    <source>
        <dbReference type="Proteomes" id="UP000249324"/>
    </source>
</evidence>
<protein>
    <submittedName>
        <fullName evidence="4">Uncharacterized protein</fullName>
    </submittedName>
</protein>
<dbReference type="EMBL" id="QGUI02000072">
    <property type="protein sequence ID" value="MFO7192101.1"/>
    <property type="molecule type" value="Genomic_DNA"/>
</dbReference>
<keyword evidence="1" id="KW-0175">Coiled coil</keyword>
<reference evidence="3" key="4">
    <citation type="submission" date="2023-08" db="EMBL/GenBank/DDBJ databases">
        <authorList>
            <person name="Guima S.E.S."/>
            <person name="Martins L.F."/>
            <person name="Silva A.M."/>
            <person name="Setubal J.C."/>
        </authorList>
    </citation>
    <scope>NUCLEOTIDE SEQUENCE</scope>
    <source>
        <strain evidence="3">ZC4RG45</strain>
    </source>
</reference>
<dbReference type="Gene3D" id="1.10.287.1060">
    <property type="entry name" value="ESAT-6-like"/>
    <property type="match status" value="1"/>
</dbReference>
<accession>A0A2W4J8Q6</accession>
<dbReference type="AlphaFoldDB" id="A0A2W4J8Q6"/>
<evidence type="ECO:0000313" key="3">
    <source>
        <dbReference type="EMBL" id="MFO7192101.1"/>
    </source>
</evidence>
<proteinExistence type="predicted"/>
<reference evidence="3 5" key="3">
    <citation type="journal article" date="2021" name="BMC Genomics">
        <title>Genome-resolved metagenome and metatranscriptome analyses of thermophilic composting reveal key bacterial players and their metabolic interactions.</title>
        <authorList>
            <person name="Braga L.P.P."/>
            <person name="Pereira R.V."/>
            <person name="Martins L.F."/>
            <person name="Moura L.M.S."/>
            <person name="Sanchez F.B."/>
            <person name="Patane J.S.L."/>
            <person name="da Silva A.M."/>
            <person name="Setubal J.C."/>
        </authorList>
    </citation>
    <scope>NUCLEOTIDE SEQUENCE [LARGE SCALE GENOMIC DNA]</scope>
    <source>
        <strain evidence="3">ZC4RG45</strain>
    </source>
</reference>
<feature type="region of interest" description="Disordered" evidence="2">
    <location>
        <begin position="95"/>
        <end position="120"/>
    </location>
</feature>